<dbReference type="InterPro" id="IPR017519">
    <property type="entry name" value="CHP03085"/>
</dbReference>
<dbReference type="SUPFAM" id="SSF109854">
    <property type="entry name" value="DinB/YfiT-like putative metalloenzymes"/>
    <property type="match status" value="1"/>
</dbReference>
<accession>A0A2A9F6T6</accession>
<dbReference type="EMBL" id="PDJK01000002">
    <property type="protein sequence ID" value="PFG47054.1"/>
    <property type="molecule type" value="Genomic_DNA"/>
</dbReference>
<gene>
    <name evidence="1" type="ORF">ATK36_2071</name>
</gene>
<evidence type="ECO:0000313" key="2">
    <source>
        <dbReference type="Proteomes" id="UP000243542"/>
    </source>
</evidence>
<sequence length="209" mass="22763">MSVARDERQLISDLFEERGPEEPTLCGDWTTRDLAAHLILRETRFDAAPGIMIPAFAGYTERVQRGIAARPWPGLVAAVRSGPPWWSPLGVGFIDNAANTVEFFVHHEDVRRARPGWEPRPAEAERDEAIWQGVRSLGKGRMGRSPVAVTARDGATGDEVVWKPGADPVVVTGAPGELLLFALGRDAVRLAFDGAEADLAALRSSARQF</sequence>
<dbReference type="InterPro" id="IPR034660">
    <property type="entry name" value="DinB/YfiT-like"/>
</dbReference>
<protein>
    <submittedName>
        <fullName evidence="1">Uncharacterized protein (TIGR03085 family)</fullName>
    </submittedName>
</protein>
<proteinExistence type="predicted"/>
<dbReference type="Proteomes" id="UP000243542">
    <property type="component" value="Unassembled WGS sequence"/>
</dbReference>
<organism evidence="1 2">
    <name type="scientific">Amycolatopsis sulphurea</name>
    <dbReference type="NCBI Taxonomy" id="76022"/>
    <lineage>
        <taxon>Bacteria</taxon>
        <taxon>Bacillati</taxon>
        <taxon>Actinomycetota</taxon>
        <taxon>Actinomycetes</taxon>
        <taxon>Pseudonocardiales</taxon>
        <taxon>Pseudonocardiaceae</taxon>
        <taxon>Amycolatopsis</taxon>
    </lineage>
</organism>
<dbReference type="NCBIfam" id="TIGR03085">
    <property type="entry name" value="TIGR03085 family metal-binding protein"/>
    <property type="match status" value="1"/>
</dbReference>
<dbReference type="AlphaFoldDB" id="A0A2A9F6T6"/>
<dbReference type="RefSeq" id="WP_098511018.1">
    <property type="nucleotide sequence ID" value="NZ_JBIAKZ010000015.1"/>
</dbReference>
<keyword evidence="2" id="KW-1185">Reference proteome</keyword>
<reference evidence="1 2" key="1">
    <citation type="submission" date="2017-10" db="EMBL/GenBank/DDBJ databases">
        <title>Sequencing the genomes of 1000 actinobacteria strains.</title>
        <authorList>
            <person name="Klenk H.-P."/>
        </authorList>
    </citation>
    <scope>NUCLEOTIDE SEQUENCE [LARGE SCALE GENOMIC DNA]</scope>
    <source>
        <strain evidence="1 2">DSM 46092</strain>
    </source>
</reference>
<dbReference type="NCBIfam" id="TIGR03083">
    <property type="entry name" value="maleylpyruvate isomerase family mycothiol-dependent enzyme"/>
    <property type="match status" value="1"/>
</dbReference>
<dbReference type="InterPro" id="IPR017517">
    <property type="entry name" value="Maleyloyr_isom"/>
</dbReference>
<comment type="caution">
    <text evidence="1">The sequence shown here is derived from an EMBL/GenBank/DDBJ whole genome shotgun (WGS) entry which is preliminary data.</text>
</comment>
<name>A0A2A9F6T6_9PSEU</name>
<evidence type="ECO:0000313" key="1">
    <source>
        <dbReference type="EMBL" id="PFG47054.1"/>
    </source>
</evidence>